<organism evidence="1 2">
    <name type="scientific">Acetobacter orientalis</name>
    <dbReference type="NCBI Taxonomy" id="146474"/>
    <lineage>
        <taxon>Bacteria</taxon>
        <taxon>Pseudomonadati</taxon>
        <taxon>Pseudomonadota</taxon>
        <taxon>Alphaproteobacteria</taxon>
        <taxon>Acetobacterales</taxon>
        <taxon>Acetobacteraceae</taxon>
        <taxon>Acetobacter</taxon>
    </lineage>
</organism>
<protein>
    <submittedName>
        <fullName evidence="1">Uncharacterized protein</fullName>
    </submittedName>
</protein>
<evidence type="ECO:0000313" key="1">
    <source>
        <dbReference type="EMBL" id="GAN66261.1"/>
    </source>
</evidence>
<accession>A0A0D6NLL7</accession>
<sequence length="53" mass="5877">MGEVVSPNPGETITTALTLHMTIRNMAARVGSEVMENVKSFILEQKREQMRGS</sequence>
<dbReference type="STRING" id="1231341.Abor_017_117"/>
<dbReference type="Proteomes" id="UP000032670">
    <property type="component" value="Unassembled WGS sequence"/>
</dbReference>
<comment type="caution">
    <text evidence="1">The sequence shown here is derived from an EMBL/GenBank/DDBJ whole genome shotgun (WGS) entry which is preliminary data.</text>
</comment>
<evidence type="ECO:0000313" key="2">
    <source>
        <dbReference type="Proteomes" id="UP000032670"/>
    </source>
</evidence>
<gene>
    <name evidence="1" type="ORF">Abor_017_117</name>
</gene>
<dbReference type="EMBL" id="BAMX01000017">
    <property type="protein sequence ID" value="GAN66261.1"/>
    <property type="molecule type" value="Genomic_DNA"/>
</dbReference>
<keyword evidence="2" id="KW-1185">Reference proteome</keyword>
<proteinExistence type="predicted"/>
<reference evidence="1 2" key="1">
    <citation type="submission" date="2012-11" db="EMBL/GenBank/DDBJ databases">
        <title>Whole genome sequence of Acetobacter orientalis 21F-2.</title>
        <authorList>
            <person name="Azuma Y."/>
            <person name="Higashiura N."/>
            <person name="Hirakawa H."/>
            <person name="Matsushita K."/>
        </authorList>
    </citation>
    <scope>NUCLEOTIDE SEQUENCE [LARGE SCALE GENOMIC DNA]</scope>
    <source>
        <strain evidence="1 2">21F-2</strain>
    </source>
</reference>
<dbReference type="AlphaFoldDB" id="A0A0D6NLL7"/>
<accession>A0A6N3SWP9</accession>
<name>A0A0D6NLL7_9PROT</name>